<comment type="caution">
    <text evidence="12">The sequence shown here is derived from an EMBL/GenBank/DDBJ whole genome shotgun (WGS) entry which is preliminary data.</text>
</comment>
<proteinExistence type="predicted"/>
<evidence type="ECO:0000256" key="6">
    <source>
        <dbReference type="ARBA" id="ARBA00022705"/>
    </source>
</evidence>
<dbReference type="InterPro" id="IPR022311">
    <property type="entry name" value="PolX-like"/>
</dbReference>
<feature type="domain" description="DNA-directed DNA polymerase X" evidence="11">
    <location>
        <begin position="1"/>
        <end position="321"/>
    </location>
</feature>
<dbReference type="PANTHER" id="PTHR36928">
    <property type="entry name" value="PHOSPHATASE YCDX-RELATED"/>
    <property type="match status" value="1"/>
</dbReference>
<feature type="domain" description="Helix-hairpin-helix DNA-binding motif class 1" evidence="9">
    <location>
        <begin position="127"/>
        <end position="146"/>
    </location>
</feature>
<dbReference type="RefSeq" id="WP_181339203.1">
    <property type="nucleotide sequence ID" value="NZ_JAAKDE010000008.1"/>
</dbReference>
<keyword evidence="12" id="KW-0378">Hydrolase</keyword>
<evidence type="ECO:0000256" key="5">
    <source>
        <dbReference type="ARBA" id="ARBA00022695"/>
    </source>
</evidence>
<evidence type="ECO:0000256" key="8">
    <source>
        <dbReference type="ARBA" id="ARBA00049244"/>
    </source>
</evidence>
<dbReference type="InterPro" id="IPR029398">
    <property type="entry name" value="PolB_thumb"/>
</dbReference>
<dbReference type="EMBL" id="JAAKDE010000008">
    <property type="protein sequence ID" value="MBA2132746.1"/>
    <property type="molecule type" value="Genomic_DNA"/>
</dbReference>
<reference evidence="12" key="1">
    <citation type="submission" date="2020-06" db="EMBL/GenBank/DDBJ databases">
        <title>Novel chitinolytic bacterium.</title>
        <authorList>
            <person name="Ungkulpasvich U."/>
            <person name="Kosugi A."/>
            <person name="Uke A."/>
        </authorList>
    </citation>
    <scope>NUCLEOTIDE SEQUENCE</scope>
    <source>
        <strain evidence="12">UUS1-1</strain>
    </source>
</reference>
<dbReference type="Gene3D" id="1.10.150.110">
    <property type="entry name" value="DNA polymerase beta, N-terminal domain-like"/>
    <property type="match status" value="1"/>
</dbReference>
<dbReference type="InterPro" id="IPR047967">
    <property type="entry name" value="PolX_PHP"/>
</dbReference>
<dbReference type="SMART" id="SM00481">
    <property type="entry name" value="POLIIIAc"/>
    <property type="match status" value="1"/>
</dbReference>
<dbReference type="CDD" id="cd07436">
    <property type="entry name" value="PHP_PolX"/>
    <property type="match status" value="1"/>
</dbReference>
<name>A0A8J6HZM5_9FIRM</name>
<organism evidence="12 13">
    <name type="scientific">Capillibacterium thermochitinicola</name>
    <dbReference type="NCBI Taxonomy" id="2699427"/>
    <lineage>
        <taxon>Bacteria</taxon>
        <taxon>Bacillati</taxon>
        <taxon>Bacillota</taxon>
        <taxon>Capillibacterium</taxon>
    </lineage>
</organism>
<dbReference type="Pfam" id="PF14791">
    <property type="entry name" value="DNA_pol_B_thumb"/>
    <property type="match status" value="1"/>
</dbReference>
<dbReference type="SUPFAM" id="SSF81301">
    <property type="entry name" value="Nucleotidyltransferase"/>
    <property type="match status" value="1"/>
</dbReference>
<keyword evidence="4" id="KW-0808">Transferase</keyword>
<accession>A0A8J6HZM5</accession>
<dbReference type="GO" id="GO:0004527">
    <property type="term" value="F:exonuclease activity"/>
    <property type="evidence" value="ECO:0007669"/>
    <property type="project" value="UniProtKB-KW"/>
</dbReference>
<dbReference type="GO" id="GO:0005829">
    <property type="term" value="C:cytosol"/>
    <property type="evidence" value="ECO:0007669"/>
    <property type="project" value="TreeGrafter"/>
</dbReference>
<keyword evidence="3" id="KW-0237">DNA synthesis</keyword>
<sequence length="579" mass="65138">MSNKQELAALFNQIGTLLEVRGENPFKARAYYKAAQTIESLETDLDELIRNGQLKEVPGFGPAITQKILEWKETGTIGYYEELKKTTPLGLLDLLRVPGLGPKKIAVLASTLQITDLEMLEEACRENKLLTVPGFGPKTQAKIAAGLEFIRAHQGSFLWMQGMEWAIKFQNALAAHPAVSRVEIAGSLRRCLPLNNRIDLVAASTSPSEVTTFFTSSELENKLELYGKIVIQQTAEESTITFQHDYKVHLIVVPPEEFPFALWFHTGNEGHKQALIQRAAELGYQLRPDGLKKETTRVVCQNEAELYQYLGLAYIPAELRENCGELEAAAANRLPALVEPEDIQGLFHVHTKNSDGLSTLRELVEGAINRGYHYLGIADHSQSAYYAHGLTKEALRRQWEEIEQLNREYPHFRIFKGIESDILPSGELDYDPETLAQFDFVIGSIHSHFQMGEAEMTERILKAMDNPYLTMLGHPSGRILLSRPAYQVNLEPIIEKAAEKGLIIEFNANPFRMDLDWRWCLRAKQLGVPIAINPDAHTVGELDLARLSIPVARKGWLEKSDVFNTKTTAEIAAYFSKKR</sequence>
<dbReference type="AlphaFoldDB" id="A0A8J6HZM5"/>
<keyword evidence="12" id="KW-0540">Nuclease</keyword>
<dbReference type="InterPro" id="IPR037160">
    <property type="entry name" value="DNA_Pol_thumb_sf"/>
</dbReference>
<keyword evidence="7" id="KW-0239">DNA-directed DNA polymerase</keyword>
<dbReference type="InterPro" id="IPR016195">
    <property type="entry name" value="Pol/histidinol_Pase-like"/>
</dbReference>
<dbReference type="GO" id="GO:0003887">
    <property type="term" value="F:DNA-directed DNA polymerase activity"/>
    <property type="evidence" value="ECO:0007669"/>
    <property type="project" value="UniProtKB-KW"/>
</dbReference>
<evidence type="ECO:0000313" key="12">
    <source>
        <dbReference type="EMBL" id="MBA2132746.1"/>
    </source>
</evidence>
<keyword evidence="6" id="KW-0235">DNA replication</keyword>
<dbReference type="GO" id="GO:0008270">
    <property type="term" value="F:zinc ion binding"/>
    <property type="evidence" value="ECO:0007669"/>
    <property type="project" value="TreeGrafter"/>
</dbReference>
<dbReference type="InterPro" id="IPR010996">
    <property type="entry name" value="HHH_MUS81"/>
</dbReference>
<dbReference type="InterPro" id="IPR003583">
    <property type="entry name" value="Hlx-hairpin-Hlx_DNA-bd_motif"/>
</dbReference>
<dbReference type="EC" id="2.7.7.7" evidence="2"/>
<dbReference type="PIRSF" id="PIRSF005047">
    <property type="entry name" value="UCP005047_YshC"/>
    <property type="match status" value="1"/>
</dbReference>
<protein>
    <recommendedName>
        <fullName evidence="2">DNA-directed DNA polymerase</fullName>
        <ecNumber evidence="2">2.7.7.7</ecNumber>
    </recommendedName>
</protein>
<dbReference type="GO" id="GO:0006281">
    <property type="term" value="P:DNA repair"/>
    <property type="evidence" value="ECO:0007669"/>
    <property type="project" value="InterPro"/>
</dbReference>
<dbReference type="InterPro" id="IPR003141">
    <property type="entry name" value="Pol/His_phosphatase_N"/>
</dbReference>
<dbReference type="Pfam" id="PF02811">
    <property type="entry name" value="PHP"/>
    <property type="match status" value="1"/>
</dbReference>
<feature type="domain" description="Helix-hairpin-helix DNA-binding motif class 1" evidence="9">
    <location>
        <begin position="92"/>
        <end position="111"/>
    </location>
</feature>
<evidence type="ECO:0000256" key="2">
    <source>
        <dbReference type="ARBA" id="ARBA00012417"/>
    </source>
</evidence>
<feature type="domain" description="Helix-hairpin-helix DNA-binding motif class 1" evidence="9">
    <location>
        <begin position="52"/>
        <end position="71"/>
    </location>
</feature>
<evidence type="ECO:0000256" key="7">
    <source>
        <dbReference type="ARBA" id="ARBA00022932"/>
    </source>
</evidence>
<dbReference type="SUPFAM" id="SSF89550">
    <property type="entry name" value="PHP domain-like"/>
    <property type="match status" value="1"/>
</dbReference>
<dbReference type="InterPro" id="IPR004013">
    <property type="entry name" value="PHP_dom"/>
</dbReference>
<dbReference type="InterPro" id="IPR043519">
    <property type="entry name" value="NT_sf"/>
</dbReference>
<dbReference type="InterPro" id="IPR027421">
    <property type="entry name" value="DNA_pol_lamdba_lyase_dom_sf"/>
</dbReference>
<comment type="catalytic activity">
    <reaction evidence="8">
        <text>DNA(n) + a 2'-deoxyribonucleoside 5'-triphosphate = DNA(n+1) + diphosphate</text>
        <dbReference type="Rhea" id="RHEA:22508"/>
        <dbReference type="Rhea" id="RHEA-COMP:17339"/>
        <dbReference type="Rhea" id="RHEA-COMP:17340"/>
        <dbReference type="ChEBI" id="CHEBI:33019"/>
        <dbReference type="ChEBI" id="CHEBI:61560"/>
        <dbReference type="ChEBI" id="CHEBI:173112"/>
        <dbReference type="EC" id="2.7.7.7"/>
    </reaction>
</comment>
<gene>
    <name evidence="12" type="primary">polX</name>
    <name evidence="12" type="ORF">G5B42_04205</name>
</gene>
<dbReference type="Pfam" id="PF14716">
    <property type="entry name" value="HHH_8"/>
    <property type="match status" value="1"/>
</dbReference>
<feature type="domain" description="Polymerase/histidinol phosphatase N-terminal" evidence="10">
    <location>
        <begin position="345"/>
        <end position="424"/>
    </location>
</feature>
<dbReference type="PANTHER" id="PTHR36928:SF1">
    <property type="entry name" value="PHOSPHATASE YCDX-RELATED"/>
    <property type="match status" value="1"/>
</dbReference>
<dbReference type="SMART" id="SM00278">
    <property type="entry name" value="HhH1"/>
    <property type="match status" value="3"/>
</dbReference>
<dbReference type="Pfam" id="PF14520">
    <property type="entry name" value="HHH_5"/>
    <property type="match status" value="1"/>
</dbReference>
<evidence type="ECO:0000313" key="13">
    <source>
        <dbReference type="Proteomes" id="UP000657177"/>
    </source>
</evidence>
<dbReference type="NCBIfam" id="NF006375">
    <property type="entry name" value="PRK08609.1"/>
    <property type="match status" value="1"/>
</dbReference>
<evidence type="ECO:0000256" key="4">
    <source>
        <dbReference type="ARBA" id="ARBA00022679"/>
    </source>
</evidence>
<keyword evidence="13" id="KW-1185">Reference proteome</keyword>
<dbReference type="Gene3D" id="3.30.210.10">
    <property type="entry name" value="DNA polymerase, thumb domain"/>
    <property type="match status" value="1"/>
</dbReference>
<evidence type="ECO:0000259" key="9">
    <source>
        <dbReference type="SMART" id="SM00278"/>
    </source>
</evidence>
<dbReference type="InterPro" id="IPR050243">
    <property type="entry name" value="PHP_phosphatase"/>
</dbReference>
<evidence type="ECO:0000256" key="1">
    <source>
        <dbReference type="ARBA" id="ARBA00001946"/>
    </source>
</evidence>
<dbReference type="Proteomes" id="UP000657177">
    <property type="component" value="Unassembled WGS sequence"/>
</dbReference>
<comment type="cofactor">
    <cofactor evidence="1">
        <name>Mg(2+)</name>
        <dbReference type="ChEBI" id="CHEBI:18420"/>
    </cofactor>
</comment>
<dbReference type="InterPro" id="IPR002054">
    <property type="entry name" value="DNA-dir_DNA_pol_X"/>
</dbReference>
<keyword evidence="12" id="KW-0269">Exonuclease</keyword>
<dbReference type="Gene3D" id="1.10.150.20">
    <property type="entry name" value="5' to 3' exonuclease, C-terminal subdomain"/>
    <property type="match status" value="1"/>
</dbReference>
<evidence type="ECO:0000256" key="3">
    <source>
        <dbReference type="ARBA" id="ARBA00022634"/>
    </source>
</evidence>
<dbReference type="Gene3D" id="3.30.460.10">
    <property type="entry name" value="Beta Polymerase, domain 2"/>
    <property type="match status" value="1"/>
</dbReference>
<dbReference type="SUPFAM" id="SSF47802">
    <property type="entry name" value="DNA polymerase beta, N-terminal domain-like"/>
    <property type="match status" value="1"/>
</dbReference>
<dbReference type="GO" id="GO:0003677">
    <property type="term" value="F:DNA binding"/>
    <property type="evidence" value="ECO:0007669"/>
    <property type="project" value="InterPro"/>
</dbReference>
<dbReference type="GO" id="GO:0042578">
    <property type="term" value="F:phosphoric ester hydrolase activity"/>
    <property type="evidence" value="ECO:0007669"/>
    <property type="project" value="TreeGrafter"/>
</dbReference>
<dbReference type="Gene3D" id="3.20.20.140">
    <property type="entry name" value="Metal-dependent hydrolases"/>
    <property type="match status" value="1"/>
</dbReference>
<keyword evidence="5" id="KW-0548">Nucleotidyltransferase</keyword>
<evidence type="ECO:0000259" key="11">
    <source>
        <dbReference type="SMART" id="SM00483"/>
    </source>
</evidence>
<evidence type="ECO:0000259" key="10">
    <source>
        <dbReference type="SMART" id="SM00481"/>
    </source>
</evidence>
<dbReference type="SMART" id="SM00483">
    <property type="entry name" value="POLXc"/>
    <property type="match status" value="1"/>
</dbReference>